<reference evidence="1 2" key="1">
    <citation type="submission" date="2018-09" db="EMBL/GenBank/DDBJ databases">
        <title>Phylogeny of the Shewanellaceae, and recommendation for two new genera, Pseudoshewanella and Parashewanella.</title>
        <authorList>
            <person name="Wang G."/>
        </authorList>
    </citation>
    <scope>NUCLEOTIDE SEQUENCE [LARGE SCALE GENOMIC DNA]</scope>
    <source>
        <strain evidence="1 2">KCTC 22492</strain>
    </source>
</reference>
<sequence length="117" mass="13040">MKLRQWIMVSVIPLCGCGVNLNSGFIFDIPVDPTMIEADFEASDELVGSGHKVAEIWSALSKFEVAARCKKLSQLYVMNTEKNSYYASCNRQSLKYTLHETGNGYQVQAVTESPNIL</sequence>
<proteinExistence type="predicted"/>
<gene>
    <name evidence="1" type="ORF">D5R81_06785</name>
</gene>
<name>A0A3A6U2A6_9GAMM</name>
<keyword evidence="2" id="KW-1185">Reference proteome</keyword>
<organism evidence="1 2">
    <name type="scientific">Parashewanella spongiae</name>
    <dbReference type="NCBI Taxonomy" id="342950"/>
    <lineage>
        <taxon>Bacteria</taxon>
        <taxon>Pseudomonadati</taxon>
        <taxon>Pseudomonadota</taxon>
        <taxon>Gammaproteobacteria</taxon>
        <taxon>Alteromonadales</taxon>
        <taxon>Shewanellaceae</taxon>
        <taxon>Parashewanella</taxon>
    </lineage>
</organism>
<dbReference type="Proteomes" id="UP000273022">
    <property type="component" value="Unassembled WGS sequence"/>
</dbReference>
<protein>
    <submittedName>
        <fullName evidence="1">Uncharacterized protein</fullName>
    </submittedName>
</protein>
<dbReference type="EMBL" id="QYYH01000031">
    <property type="protein sequence ID" value="RJY18143.1"/>
    <property type="molecule type" value="Genomic_DNA"/>
</dbReference>
<dbReference type="AlphaFoldDB" id="A0A3A6U2A6"/>
<comment type="caution">
    <text evidence="1">The sequence shown here is derived from an EMBL/GenBank/DDBJ whole genome shotgun (WGS) entry which is preliminary data.</text>
</comment>
<accession>A0A3A6U2A6</accession>
<dbReference type="RefSeq" id="WP_121852902.1">
    <property type="nucleotide sequence ID" value="NZ_CP037952.1"/>
</dbReference>
<evidence type="ECO:0000313" key="1">
    <source>
        <dbReference type="EMBL" id="RJY18143.1"/>
    </source>
</evidence>
<evidence type="ECO:0000313" key="2">
    <source>
        <dbReference type="Proteomes" id="UP000273022"/>
    </source>
</evidence>